<evidence type="ECO:0000313" key="1">
    <source>
        <dbReference type="EMBL" id="MCU6797142.1"/>
    </source>
</evidence>
<protein>
    <submittedName>
        <fullName evidence="1">Uncharacterized protein</fullName>
    </submittedName>
</protein>
<accession>A0ABT2UTJ0</accession>
<dbReference type="RefSeq" id="WP_262687958.1">
    <property type="nucleotide sequence ID" value="NZ_JAOQIO010000113.1"/>
</dbReference>
<organism evidence="1 2">
    <name type="scientific">Paenibacillus baimaensis</name>
    <dbReference type="NCBI Taxonomy" id="2982185"/>
    <lineage>
        <taxon>Bacteria</taxon>
        <taxon>Bacillati</taxon>
        <taxon>Bacillota</taxon>
        <taxon>Bacilli</taxon>
        <taxon>Bacillales</taxon>
        <taxon>Paenibacillaceae</taxon>
        <taxon>Paenibacillus</taxon>
    </lineage>
</organism>
<proteinExistence type="predicted"/>
<name>A0ABT2UTJ0_9BACL</name>
<evidence type="ECO:0000313" key="2">
    <source>
        <dbReference type="Proteomes" id="UP001652445"/>
    </source>
</evidence>
<sequence length="67" mass="7780">MNKYYIVYRKKILAGPLSKDDAITKLFEMSATFKGLRVRSFFGKNQPLSQTEDSMVDVTDELLNRME</sequence>
<dbReference type="Proteomes" id="UP001652445">
    <property type="component" value="Unassembled WGS sequence"/>
</dbReference>
<gene>
    <name evidence="1" type="ORF">OB236_33935</name>
</gene>
<keyword evidence="2" id="KW-1185">Reference proteome</keyword>
<reference evidence="1 2" key="1">
    <citation type="submission" date="2022-09" db="EMBL/GenBank/DDBJ databases">
        <authorList>
            <person name="Han X.L."/>
            <person name="Wang Q."/>
            <person name="Lu T."/>
        </authorList>
    </citation>
    <scope>NUCLEOTIDE SEQUENCE [LARGE SCALE GENOMIC DNA]</scope>
    <source>
        <strain evidence="1 2">WQ 127069</strain>
    </source>
</reference>
<dbReference type="EMBL" id="JAOQIO010000113">
    <property type="protein sequence ID" value="MCU6797142.1"/>
    <property type="molecule type" value="Genomic_DNA"/>
</dbReference>
<comment type="caution">
    <text evidence="1">The sequence shown here is derived from an EMBL/GenBank/DDBJ whole genome shotgun (WGS) entry which is preliminary data.</text>
</comment>